<comment type="caution">
    <text evidence="1">The sequence shown here is derived from an EMBL/GenBank/DDBJ whole genome shotgun (WGS) entry which is preliminary data.</text>
</comment>
<reference evidence="1 2" key="1">
    <citation type="journal article" date="2012" name="Int. J. Syst. Evol. Microbiol.">
        <title>Flammeovirga pacifica sp. nov., isolated from deep-sea sediment.</title>
        <authorList>
            <person name="Xu H."/>
            <person name="Fu Y."/>
            <person name="Yang N."/>
            <person name="Ding Z."/>
            <person name="Lai Q."/>
            <person name="Zeng R."/>
        </authorList>
    </citation>
    <scope>NUCLEOTIDE SEQUENCE [LARGE SCALE GENOMIC DNA]</scope>
    <source>
        <strain evidence="2">DSM 24597 / LMG 26175 / WPAGA1</strain>
    </source>
</reference>
<protein>
    <recommendedName>
        <fullName evidence="3">Nuclease-associated modular DNA-binding 1 domain-containing protein</fullName>
    </recommendedName>
</protein>
<dbReference type="STRING" id="915059.NH26_14075"/>
<evidence type="ECO:0008006" key="3">
    <source>
        <dbReference type="Google" id="ProtNLM"/>
    </source>
</evidence>
<sequence length="75" mass="8700">MRATIFIKNTETNEFKFVSSVAAAALYTGISLNTLQTYFSREKKDFVSMDNFEIYKGMSYSKSELEEHDKIKINK</sequence>
<accession>A0A1S1Z2C9</accession>
<evidence type="ECO:0000313" key="1">
    <source>
        <dbReference type="EMBL" id="OHX67392.1"/>
    </source>
</evidence>
<gene>
    <name evidence="1" type="ORF">NH26_14075</name>
</gene>
<dbReference type="EMBL" id="JRYR02000001">
    <property type="protein sequence ID" value="OHX67392.1"/>
    <property type="molecule type" value="Genomic_DNA"/>
</dbReference>
<dbReference type="AlphaFoldDB" id="A0A1S1Z2C9"/>
<name>A0A1S1Z2C9_FLAPC</name>
<proteinExistence type="predicted"/>
<keyword evidence="2" id="KW-1185">Reference proteome</keyword>
<organism evidence="1 2">
    <name type="scientific">Flammeovirga pacifica</name>
    <dbReference type="NCBI Taxonomy" id="915059"/>
    <lineage>
        <taxon>Bacteria</taxon>
        <taxon>Pseudomonadati</taxon>
        <taxon>Bacteroidota</taxon>
        <taxon>Cytophagia</taxon>
        <taxon>Cytophagales</taxon>
        <taxon>Flammeovirgaceae</taxon>
        <taxon>Flammeovirga</taxon>
    </lineage>
</organism>
<dbReference type="Proteomes" id="UP000179797">
    <property type="component" value="Unassembled WGS sequence"/>
</dbReference>
<evidence type="ECO:0000313" key="2">
    <source>
        <dbReference type="Proteomes" id="UP000179797"/>
    </source>
</evidence>